<proteinExistence type="evidence at transcript level"/>
<dbReference type="GO" id="GO:0006364">
    <property type="term" value="P:rRNA processing"/>
    <property type="evidence" value="ECO:0007669"/>
    <property type="project" value="InterPro"/>
</dbReference>
<protein>
    <submittedName>
        <fullName evidence="2">SJCHGC01007 protein</fullName>
    </submittedName>
</protein>
<reference evidence="2" key="1">
    <citation type="journal article" date="2006" name="PLoS Pathog.">
        <title>New perspectives on host-parasite interplay by comparative transcriptomic and proteomic analyses of Schistosoma japonicum.</title>
        <authorList>
            <person name="Liu F."/>
            <person name="Lu J."/>
            <person name="Hu W."/>
            <person name="Wang S.Y."/>
            <person name="Cui S.J."/>
            <person name="Chi M."/>
            <person name="Yan Q."/>
            <person name="Wang X.R."/>
            <person name="Song H.D."/>
            <person name="Xu X.N."/>
            <person name="Wang J.J."/>
            <person name="Zhang X.L."/>
            <person name="Zhang X."/>
            <person name="Wang Z.Q."/>
            <person name="Xue C.L."/>
            <person name="Brindley P.J."/>
            <person name="McManus D.P."/>
            <person name="Yang P.Y."/>
            <person name="Feng Z."/>
            <person name="Chen Z."/>
            <person name="Han Z.G."/>
        </authorList>
    </citation>
    <scope>NUCLEOTIDE SEQUENCE</scope>
</reference>
<sequence>LHGNLLTLSGIPSSYFATLLNLDLINERNRLAWKLSNNNTNTQSVKTSSKNLPFFLPVIETNQGLVWANNNDDPDDDLSAKQQRMNMKVNCKRHRLLNKDFVNAIEPIQGLFMKLTRAKSDNDFDQISHVLKSVGPNAIDLEIRLLIPSVEVETTCFNYSQTIEFHDHLSSLYDKLHGFLRFIINRFQLNRDFDLACICLEMLLRRYNDIFFKGRHNQCNMFHVNSKPGELIYEFLQGKRMIKWNWKGDHPIPSHYI</sequence>
<dbReference type="PANTHER" id="PTHR22840">
    <property type="entry name" value="WD REPEAT-CONTAINING PROTEIN 36"/>
    <property type="match status" value="1"/>
</dbReference>
<evidence type="ECO:0000259" key="1">
    <source>
        <dbReference type="Pfam" id="PF04192"/>
    </source>
</evidence>
<dbReference type="GO" id="GO:0032040">
    <property type="term" value="C:small-subunit processome"/>
    <property type="evidence" value="ECO:0007669"/>
    <property type="project" value="InterPro"/>
</dbReference>
<dbReference type="PANTHER" id="PTHR22840:SF12">
    <property type="entry name" value="WD REPEAT-CONTAINING PROTEIN 36"/>
    <property type="match status" value="1"/>
</dbReference>
<dbReference type="EMBL" id="AY809233">
    <property type="protein sequence ID" value="AAX25122.2"/>
    <property type="molecule type" value="mRNA"/>
</dbReference>
<dbReference type="InterPro" id="IPR007319">
    <property type="entry name" value="WDR36/Utp21_C"/>
</dbReference>
<dbReference type="AlphaFoldDB" id="Q5C5F2"/>
<name>Q5C5F2_SCHJA</name>
<feature type="domain" description="WDR36/Utp21 C-terminal" evidence="1">
    <location>
        <begin position="2"/>
        <end position="216"/>
    </location>
</feature>
<organism evidence="2">
    <name type="scientific">Schistosoma japonicum</name>
    <name type="common">Blood fluke</name>
    <dbReference type="NCBI Taxonomy" id="6182"/>
    <lineage>
        <taxon>Eukaryota</taxon>
        <taxon>Metazoa</taxon>
        <taxon>Spiralia</taxon>
        <taxon>Lophotrochozoa</taxon>
        <taxon>Platyhelminthes</taxon>
        <taxon>Trematoda</taxon>
        <taxon>Digenea</taxon>
        <taxon>Strigeidida</taxon>
        <taxon>Schistosomatoidea</taxon>
        <taxon>Schistosomatidae</taxon>
        <taxon>Schistosoma</taxon>
    </lineage>
</organism>
<accession>Q5C5F2</accession>
<evidence type="ECO:0000313" key="2">
    <source>
        <dbReference type="EMBL" id="AAX25122.2"/>
    </source>
</evidence>
<dbReference type="GO" id="GO:0034388">
    <property type="term" value="C:Pwp2p-containing subcomplex of 90S preribosome"/>
    <property type="evidence" value="ECO:0007669"/>
    <property type="project" value="TreeGrafter"/>
</dbReference>
<feature type="non-terminal residue" evidence="2">
    <location>
        <position position="1"/>
    </location>
</feature>
<dbReference type="Pfam" id="PF04192">
    <property type="entry name" value="Utp21"/>
    <property type="match status" value="1"/>
</dbReference>